<dbReference type="Gene3D" id="3.10.580.10">
    <property type="entry name" value="CBS-domain"/>
    <property type="match status" value="1"/>
</dbReference>
<keyword evidence="1 2" id="KW-0129">CBS domain</keyword>
<dbReference type="InterPro" id="IPR051257">
    <property type="entry name" value="Diverse_CBS-Domain"/>
</dbReference>
<sequence>MYEGRLIHLAQKISDVMSKDVICCSPEQSVKDVAELMSTHNIGSIPVTDNGRFEGIITDRDITLRSTAKGKDSDQMTVFDCMSSHTLTSGTPDMDVQEAARLMADHQIRRLPIVENGRVIGIVSLGDLATESQYDHEAEKALSGISAQGVH</sequence>
<feature type="domain" description="CBS" evidence="3">
    <location>
        <begin position="82"/>
        <end position="139"/>
    </location>
</feature>
<dbReference type="InterPro" id="IPR046342">
    <property type="entry name" value="CBS_dom_sf"/>
</dbReference>
<keyword evidence="5" id="KW-1185">Reference proteome</keyword>
<dbReference type="PANTHER" id="PTHR43080:SF2">
    <property type="entry name" value="CBS DOMAIN-CONTAINING PROTEIN"/>
    <property type="match status" value="1"/>
</dbReference>
<dbReference type="RefSeq" id="WP_253054810.1">
    <property type="nucleotide sequence ID" value="NZ_JAMXWN010000008.1"/>
</dbReference>
<evidence type="ECO:0000259" key="3">
    <source>
        <dbReference type="PROSITE" id="PS51371"/>
    </source>
</evidence>
<organism evidence="4 5">
    <name type="scientific">Sporolactobacillus kofuensis</name>
    <dbReference type="NCBI Taxonomy" id="269672"/>
    <lineage>
        <taxon>Bacteria</taxon>
        <taxon>Bacillati</taxon>
        <taxon>Bacillota</taxon>
        <taxon>Bacilli</taxon>
        <taxon>Bacillales</taxon>
        <taxon>Sporolactobacillaceae</taxon>
        <taxon>Sporolactobacillus</taxon>
    </lineage>
</organism>
<protein>
    <submittedName>
        <fullName evidence="4">CBS domain-containing protein</fullName>
    </submittedName>
</protein>
<comment type="caution">
    <text evidence="4">The sequence shown here is derived from an EMBL/GenBank/DDBJ whole genome shotgun (WGS) entry which is preliminary data.</text>
</comment>
<dbReference type="EMBL" id="JBHSTQ010000008">
    <property type="protein sequence ID" value="MFC6386777.1"/>
    <property type="molecule type" value="Genomic_DNA"/>
</dbReference>
<feature type="domain" description="CBS" evidence="3">
    <location>
        <begin position="17"/>
        <end position="73"/>
    </location>
</feature>
<proteinExistence type="predicted"/>
<dbReference type="PROSITE" id="PS51371">
    <property type="entry name" value="CBS"/>
    <property type="match status" value="2"/>
</dbReference>
<dbReference type="InterPro" id="IPR000644">
    <property type="entry name" value="CBS_dom"/>
</dbReference>
<evidence type="ECO:0000256" key="1">
    <source>
        <dbReference type="ARBA" id="ARBA00023122"/>
    </source>
</evidence>
<dbReference type="Proteomes" id="UP001596267">
    <property type="component" value="Unassembled WGS sequence"/>
</dbReference>
<dbReference type="Pfam" id="PF00571">
    <property type="entry name" value="CBS"/>
    <property type="match status" value="2"/>
</dbReference>
<accession>A0ABW1WH55</accession>
<dbReference type="SUPFAM" id="SSF54631">
    <property type="entry name" value="CBS-domain pair"/>
    <property type="match status" value="1"/>
</dbReference>
<evidence type="ECO:0000313" key="5">
    <source>
        <dbReference type="Proteomes" id="UP001596267"/>
    </source>
</evidence>
<dbReference type="CDD" id="cd04622">
    <property type="entry name" value="CBS_pair_HRP1_like"/>
    <property type="match status" value="1"/>
</dbReference>
<dbReference type="PANTHER" id="PTHR43080">
    <property type="entry name" value="CBS DOMAIN-CONTAINING PROTEIN CBSX3, MITOCHONDRIAL"/>
    <property type="match status" value="1"/>
</dbReference>
<evidence type="ECO:0000313" key="4">
    <source>
        <dbReference type="EMBL" id="MFC6386777.1"/>
    </source>
</evidence>
<dbReference type="SMART" id="SM00116">
    <property type="entry name" value="CBS"/>
    <property type="match status" value="2"/>
</dbReference>
<gene>
    <name evidence="4" type="ORF">ACFP7A_09185</name>
</gene>
<evidence type="ECO:0000256" key="2">
    <source>
        <dbReference type="PROSITE-ProRule" id="PRU00703"/>
    </source>
</evidence>
<reference evidence="5" key="1">
    <citation type="journal article" date="2019" name="Int. J. Syst. Evol. Microbiol.">
        <title>The Global Catalogue of Microorganisms (GCM) 10K type strain sequencing project: providing services to taxonomists for standard genome sequencing and annotation.</title>
        <authorList>
            <consortium name="The Broad Institute Genomics Platform"/>
            <consortium name="The Broad Institute Genome Sequencing Center for Infectious Disease"/>
            <person name="Wu L."/>
            <person name="Ma J."/>
        </authorList>
    </citation>
    <scope>NUCLEOTIDE SEQUENCE [LARGE SCALE GENOMIC DNA]</scope>
    <source>
        <strain evidence="5">CCUG 42001</strain>
    </source>
</reference>
<name>A0ABW1WH55_9BACL</name>